<proteinExistence type="predicted"/>
<organism evidence="2 3">
    <name type="scientific">Bacillus salipaludis</name>
    <dbReference type="NCBI Taxonomy" id="2547811"/>
    <lineage>
        <taxon>Bacteria</taxon>
        <taxon>Bacillati</taxon>
        <taxon>Bacillota</taxon>
        <taxon>Bacilli</taxon>
        <taxon>Bacillales</taxon>
        <taxon>Bacillaceae</taxon>
        <taxon>Bacillus</taxon>
    </lineage>
</organism>
<dbReference type="AlphaFoldDB" id="A0A4R5VZJ4"/>
<dbReference type="EMBL" id="JAVGVR010000001">
    <property type="protein sequence ID" value="MDQ6596717.1"/>
    <property type="molecule type" value="Genomic_DNA"/>
</dbReference>
<gene>
    <name evidence="2" type="ORF">E2K98_02110</name>
    <name evidence="1" type="ORF">RCG21_10195</name>
</gene>
<dbReference type="RefSeq" id="WP_133332642.1">
    <property type="nucleotide sequence ID" value="NZ_JAVGVR010000001.1"/>
</dbReference>
<dbReference type="EMBL" id="SMYO01000001">
    <property type="protein sequence ID" value="TDK65060.1"/>
    <property type="molecule type" value="Genomic_DNA"/>
</dbReference>
<dbReference type="Proteomes" id="UP000295132">
    <property type="component" value="Unassembled WGS sequence"/>
</dbReference>
<comment type="caution">
    <text evidence="2">The sequence shown here is derived from an EMBL/GenBank/DDBJ whole genome shotgun (WGS) entry which is preliminary data.</text>
</comment>
<evidence type="ECO:0000313" key="1">
    <source>
        <dbReference type="EMBL" id="MDQ6596717.1"/>
    </source>
</evidence>
<dbReference type="Proteomes" id="UP001178888">
    <property type="component" value="Unassembled WGS sequence"/>
</dbReference>
<name>A0A4R5VZJ4_9BACI</name>
<evidence type="ECO:0000313" key="3">
    <source>
        <dbReference type="Proteomes" id="UP000295132"/>
    </source>
</evidence>
<reference evidence="1" key="2">
    <citation type="submission" date="2023-08" db="EMBL/GenBank/DDBJ databases">
        <title>Nitrogen cycling bacteria in agricultural field soils.</title>
        <authorList>
            <person name="Jang J."/>
        </authorList>
    </citation>
    <scope>NUCLEOTIDE SEQUENCE</scope>
    <source>
        <strain evidence="1">PS3-36</strain>
    </source>
</reference>
<keyword evidence="4" id="KW-1185">Reference proteome</keyword>
<accession>A0A4R5VZJ4</accession>
<reference evidence="2 3" key="1">
    <citation type="submission" date="2019-03" db="EMBL/GenBank/DDBJ databases">
        <title>Bacillus niacini sp. nov. a Nicotinate-Metabolizing Mesophile Isolated from Soil.</title>
        <authorList>
            <person name="Zhang G."/>
        </authorList>
    </citation>
    <scope>NUCLEOTIDE SEQUENCE [LARGE SCALE GENOMIC DNA]</scope>
    <source>
        <strain evidence="2 3">WN066</strain>
    </source>
</reference>
<protein>
    <submittedName>
        <fullName evidence="2">Uncharacterized protein</fullName>
    </submittedName>
</protein>
<evidence type="ECO:0000313" key="2">
    <source>
        <dbReference type="EMBL" id="TDK65060.1"/>
    </source>
</evidence>
<evidence type="ECO:0000313" key="4">
    <source>
        <dbReference type="Proteomes" id="UP001178888"/>
    </source>
</evidence>
<sequence length="178" mass="21246">MATYSHSSILSENEIDFLLDLLPISQSRIPDIYIFEGWQEIATLSGNLSSRYYLLKHLVKTSIFSSYNYQQCKIFIYLFNLPYHDPLLKKLHGVFCLFHEMRHHHQFTTNKHKFLQALSGPPLLGSSYSFSWVEKDANKHAIKWMRRNRNKINHQFQLHFHQWDIRVNEENKLRILPG</sequence>